<dbReference type="GeneID" id="20236571"/>
<dbReference type="RefSeq" id="XP_009063837.1">
    <property type="nucleotide sequence ID" value="XM_009065589.1"/>
</dbReference>
<name>V3ZXA9_LOTGI</name>
<evidence type="ECO:0000313" key="1">
    <source>
        <dbReference type="EMBL" id="ESO85596.1"/>
    </source>
</evidence>
<proteinExistence type="predicted"/>
<evidence type="ECO:0000313" key="2">
    <source>
        <dbReference type="Proteomes" id="UP000030746"/>
    </source>
</evidence>
<dbReference type="AlphaFoldDB" id="V3ZXA9"/>
<dbReference type="KEGG" id="lgi:LOTGIDRAFT_155083"/>
<reference evidence="1 2" key="1">
    <citation type="journal article" date="2013" name="Nature">
        <title>Insights into bilaterian evolution from three spiralian genomes.</title>
        <authorList>
            <person name="Simakov O."/>
            <person name="Marletaz F."/>
            <person name="Cho S.J."/>
            <person name="Edsinger-Gonzales E."/>
            <person name="Havlak P."/>
            <person name="Hellsten U."/>
            <person name="Kuo D.H."/>
            <person name="Larsson T."/>
            <person name="Lv J."/>
            <person name="Arendt D."/>
            <person name="Savage R."/>
            <person name="Osoegawa K."/>
            <person name="de Jong P."/>
            <person name="Grimwood J."/>
            <person name="Chapman J.A."/>
            <person name="Shapiro H."/>
            <person name="Aerts A."/>
            <person name="Otillar R.P."/>
            <person name="Terry A.Y."/>
            <person name="Boore J.L."/>
            <person name="Grigoriev I.V."/>
            <person name="Lindberg D.R."/>
            <person name="Seaver E.C."/>
            <person name="Weisblat D.A."/>
            <person name="Putnam N.H."/>
            <person name="Rokhsar D.S."/>
        </authorList>
    </citation>
    <scope>NUCLEOTIDE SEQUENCE [LARGE SCALE GENOMIC DNA]</scope>
</reference>
<accession>V3ZXA9</accession>
<sequence length="124" mass="14922">MSEKLKRIRGGHRAYVKRTVNRIFDSIQELKGRDISEEDTELLNASKMTLFEKKETLKKIDGEFLEKVGDDEIEHEVFDQNEFYMVSLWKLFYVPTDRIKDIISNLRNYPTYYSQQHYYTEVLN</sequence>
<dbReference type="CTD" id="20236571"/>
<dbReference type="HOGENOM" id="CLU_2006502_0_0_1"/>
<dbReference type="EMBL" id="KB203274">
    <property type="protein sequence ID" value="ESO85596.1"/>
    <property type="molecule type" value="Genomic_DNA"/>
</dbReference>
<dbReference type="Proteomes" id="UP000030746">
    <property type="component" value="Unassembled WGS sequence"/>
</dbReference>
<protein>
    <submittedName>
        <fullName evidence="1">Uncharacterized protein</fullName>
    </submittedName>
</protein>
<gene>
    <name evidence="1" type="ORF">LOTGIDRAFT_155083</name>
</gene>
<keyword evidence="2" id="KW-1185">Reference proteome</keyword>
<organism evidence="1 2">
    <name type="scientific">Lottia gigantea</name>
    <name type="common">Giant owl limpet</name>
    <dbReference type="NCBI Taxonomy" id="225164"/>
    <lineage>
        <taxon>Eukaryota</taxon>
        <taxon>Metazoa</taxon>
        <taxon>Spiralia</taxon>
        <taxon>Lophotrochozoa</taxon>
        <taxon>Mollusca</taxon>
        <taxon>Gastropoda</taxon>
        <taxon>Patellogastropoda</taxon>
        <taxon>Lottioidea</taxon>
        <taxon>Lottiidae</taxon>
        <taxon>Lottia</taxon>
    </lineage>
</organism>
<dbReference type="OrthoDB" id="6434758at2759"/>